<dbReference type="SMART" id="SM00343">
    <property type="entry name" value="ZnF_C2HC"/>
    <property type="match status" value="2"/>
</dbReference>
<protein>
    <recommendedName>
        <fullName evidence="2">Integrase catalytic domain-containing protein</fullName>
    </recommendedName>
</protein>
<dbReference type="Gene3D" id="3.30.420.10">
    <property type="entry name" value="Ribonuclease H-like superfamily/Ribonuclease H"/>
    <property type="match status" value="1"/>
</dbReference>
<dbReference type="GO" id="GO:0003676">
    <property type="term" value="F:nucleic acid binding"/>
    <property type="evidence" value="ECO:0007669"/>
    <property type="project" value="InterPro"/>
</dbReference>
<reference evidence="3 4" key="1">
    <citation type="submission" date="2020-08" db="EMBL/GenBank/DDBJ databases">
        <authorList>
            <person name="Koutsovoulos G."/>
            <person name="Danchin GJ E."/>
        </authorList>
    </citation>
    <scope>NUCLEOTIDE SEQUENCE [LARGE SCALE GENOMIC DNA]</scope>
</reference>
<dbReference type="Gene3D" id="3.10.10.10">
    <property type="entry name" value="HIV Type 1 Reverse Transcriptase, subunit A, domain 1"/>
    <property type="match status" value="1"/>
</dbReference>
<dbReference type="Pfam" id="PF03564">
    <property type="entry name" value="DUF1759"/>
    <property type="match status" value="1"/>
</dbReference>
<dbReference type="InterPro" id="IPR036397">
    <property type="entry name" value="RNaseH_sf"/>
</dbReference>
<evidence type="ECO:0000259" key="2">
    <source>
        <dbReference type="PROSITE" id="PS50994"/>
    </source>
</evidence>
<dbReference type="Pfam" id="PF00078">
    <property type="entry name" value="RVT_1"/>
    <property type="match status" value="1"/>
</dbReference>
<dbReference type="GO" id="GO:0015074">
    <property type="term" value="P:DNA integration"/>
    <property type="evidence" value="ECO:0007669"/>
    <property type="project" value="InterPro"/>
</dbReference>
<feature type="compositionally biased region" description="Polar residues" evidence="1">
    <location>
        <begin position="468"/>
        <end position="501"/>
    </location>
</feature>
<feature type="domain" description="Integrase catalytic" evidence="2">
    <location>
        <begin position="1523"/>
        <end position="1690"/>
    </location>
</feature>
<organism evidence="3 4">
    <name type="scientific">Meloidogyne enterolobii</name>
    <name type="common">Root-knot nematode worm</name>
    <name type="synonym">Meloidogyne mayaguensis</name>
    <dbReference type="NCBI Taxonomy" id="390850"/>
    <lineage>
        <taxon>Eukaryota</taxon>
        <taxon>Metazoa</taxon>
        <taxon>Ecdysozoa</taxon>
        <taxon>Nematoda</taxon>
        <taxon>Chromadorea</taxon>
        <taxon>Rhabditida</taxon>
        <taxon>Tylenchina</taxon>
        <taxon>Tylenchomorpha</taxon>
        <taxon>Tylenchoidea</taxon>
        <taxon>Meloidogynidae</taxon>
        <taxon>Meloidogyninae</taxon>
        <taxon>Meloidogyne</taxon>
    </lineage>
</organism>
<dbReference type="SUPFAM" id="SSF56672">
    <property type="entry name" value="DNA/RNA polymerases"/>
    <property type="match status" value="1"/>
</dbReference>
<dbReference type="SUPFAM" id="SSF53098">
    <property type="entry name" value="Ribonuclease H-like"/>
    <property type="match status" value="1"/>
</dbReference>
<feature type="compositionally biased region" description="Low complexity" evidence="1">
    <location>
        <begin position="448"/>
        <end position="467"/>
    </location>
</feature>
<dbReference type="SUPFAM" id="SSF57756">
    <property type="entry name" value="Retrovirus zinc finger-like domains"/>
    <property type="match status" value="1"/>
</dbReference>
<dbReference type="GO" id="GO:0042575">
    <property type="term" value="C:DNA polymerase complex"/>
    <property type="evidence" value="ECO:0007669"/>
    <property type="project" value="UniProtKB-ARBA"/>
</dbReference>
<dbReference type="PANTHER" id="PTHR47331">
    <property type="entry name" value="PHD-TYPE DOMAIN-CONTAINING PROTEIN"/>
    <property type="match status" value="1"/>
</dbReference>
<accession>A0A6V7XJJ0</accession>
<dbReference type="InterPro" id="IPR012337">
    <property type="entry name" value="RNaseH-like_sf"/>
</dbReference>
<dbReference type="GO" id="GO:0008270">
    <property type="term" value="F:zinc ion binding"/>
    <property type="evidence" value="ECO:0007669"/>
    <property type="project" value="InterPro"/>
</dbReference>
<dbReference type="InterPro" id="IPR036875">
    <property type="entry name" value="Znf_CCHC_sf"/>
</dbReference>
<dbReference type="InterPro" id="IPR001878">
    <property type="entry name" value="Znf_CCHC"/>
</dbReference>
<evidence type="ECO:0000313" key="4">
    <source>
        <dbReference type="Proteomes" id="UP000580250"/>
    </source>
</evidence>
<dbReference type="GO" id="GO:0019899">
    <property type="term" value="F:enzyme binding"/>
    <property type="evidence" value="ECO:0007669"/>
    <property type="project" value="UniProtKB-ARBA"/>
</dbReference>
<dbReference type="Gene3D" id="3.30.70.270">
    <property type="match status" value="1"/>
</dbReference>
<dbReference type="Pfam" id="PF18701">
    <property type="entry name" value="DUF5641"/>
    <property type="match status" value="1"/>
</dbReference>
<name>A0A6V7XJJ0_MELEN</name>
<dbReference type="InterPro" id="IPR000477">
    <property type="entry name" value="RT_dom"/>
</dbReference>
<dbReference type="InterPro" id="IPR043128">
    <property type="entry name" value="Rev_trsase/Diguanyl_cyclase"/>
</dbReference>
<comment type="caution">
    <text evidence="3">The sequence shown here is derived from an EMBL/GenBank/DDBJ whole genome shotgun (WGS) entry which is preliminary data.</text>
</comment>
<feature type="region of interest" description="Disordered" evidence="1">
    <location>
        <begin position="326"/>
        <end position="363"/>
    </location>
</feature>
<dbReference type="PANTHER" id="PTHR47331:SF1">
    <property type="entry name" value="GAG-LIKE PROTEIN"/>
    <property type="match status" value="1"/>
</dbReference>
<dbReference type="EMBL" id="CAJEWN010001692">
    <property type="protein sequence ID" value="CAD2199402.1"/>
    <property type="molecule type" value="Genomic_DNA"/>
</dbReference>
<dbReference type="CDD" id="cd01644">
    <property type="entry name" value="RT_pepA17"/>
    <property type="match status" value="1"/>
</dbReference>
<dbReference type="InterPro" id="IPR008737">
    <property type="entry name" value="DUF1758"/>
</dbReference>
<evidence type="ECO:0000313" key="3">
    <source>
        <dbReference type="EMBL" id="CAD2199402.1"/>
    </source>
</evidence>
<evidence type="ECO:0000256" key="1">
    <source>
        <dbReference type="SAM" id="MobiDB-lite"/>
    </source>
</evidence>
<feature type="compositionally biased region" description="Polar residues" evidence="1">
    <location>
        <begin position="337"/>
        <end position="363"/>
    </location>
</feature>
<proteinExistence type="predicted"/>
<dbReference type="PROSITE" id="PS50994">
    <property type="entry name" value="INTEGRASE"/>
    <property type="match status" value="1"/>
</dbReference>
<dbReference type="Pfam" id="PF05585">
    <property type="entry name" value="DUF1758"/>
    <property type="match status" value="1"/>
</dbReference>
<dbReference type="Proteomes" id="UP000580250">
    <property type="component" value="Unassembled WGS sequence"/>
</dbReference>
<dbReference type="OrthoDB" id="5920214at2759"/>
<dbReference type="InterPro" id="IPR008042">
    <property type="entry name" value="Retrotrans_Pao"/>
</dbReference>
<sequence>MSAPFRNQIRLLAEEADDILNNQKSFALPVQTGSISQYHTQIRTLINSLDTESQNATEIYNDINRQNDLWMGVRTSMTGAERIADNPIYDEFVQDVPYPTTIRNLKKYINKLRTEKATLSENLPDPSKSTDTLFHLPKLSLPKFSGKCIEFTSFWNSFRVGVHDIPNLSDAVKFNYLKECLDGPALLLIKSLPLTDASYHEAIRLLRENYGNANEINRTLLHSIRKLPIVHSNNGPETLCMELRAFVDQLELLYLQMLEQEFDINTLSVQMELESKLPPLILEEIFKAKDEYGDEWQTDQLRTTLKQILKRKEGIKSLKDQKKELNIPEATRFSPRSPRNNWTNESSPPHTPNSSLTFSTTRNNMPMPRSRFPCVFCNQFSHFSNACTQYPNLQTRTSRLREKGLCFKCFKNNHQSMNCPRPIKCTFCQNNHPRAICRTLFNLPQNNTNTFNNSRYNTNNSNRTNPQFPYQTNYSQPQPSQIPSLFDSTSSQNFNEFPSRQNHSKYKNEQKQPSPNPETKTIGPAQINTSSRYVYPRKPNSSPPILLKCIRVEFFNPTYPSKRSTGFLMLDDASTHSYIQKSEAISLGLNMKPTTVNLGVFSNPSCQTTTTFSTEFGLKLIDGRSIYINACTINHLTQPTKYIPPFFETINSTSEFLPPAEIIYPVILLGSDYYYDLEPTPIKKLPSGYTLVSTLLGPIVAGKPYSPSNSLIHNTNFCSQIDDQIQQFLSLEGIGIKEDPGENSEDKVSTQFVKDIKFVDGRYEIKFPFKTDPAHLPIPTNFPLCYGRLRSVLNSLKNDKTLISKYQEILTEQLQLGIIEKVQNPNQNCVPLHYLPHHPVIRQDKKTVRIVYDGSAKLGKNLSLNECLFSGPNLLNDLVGLLFKFRLPKYVITADIQKAFLQISINPSDRDVTRFLWLKDISLPLSSSNIQIYRFARVPFGLICSPFLLAATIRYHLLKNKSSLSQELEENIYVDNILLTASSITEGKLKCLEATKLFATANMKLREFVSNCPEIIQDVPEEDKLPSSKIKFLGIKYCPIEDKFRLNLPNPPEISNPKKCDILSFVASAYDPCGFLSPILLPLKLFFQSLWLNNLKWTDPVPEEKVNEWRQLFSEWKDLNFSIKRCICPDPINIKQIELHCFSDASSQAMCAAIYLRIHLPQSIHSTLLFSKTKLKPVTKKGQKFTIPKMELVAALIGLRALIYVKSQLPPSNVDENLTLWVDSSVVIGWLNSRLPIKDIFIYNRIKPIRTTPNLKVCHIPGSQNPSDLGTRGITKPSELFKNDLWLHGPSWLSCATSSWPKENAEIPTFSSNDYNPVLETKETQPIMTFHTTQTKLTPLMEINKFSRLPKLLRVTAYVLRFIAYNGHPSISPFLKKYPRIKNLNISIRELRSALKIIIKQEQDYYPPTEQEENSLGLFNDENNLIRANGRLGNSNLPQNTILPLFLPANSHLTKLLIYEIHILNHHASPLSVLSMIRREFWIPRGRRVVQHTLYLSCLPCRRFNSVPFNRPPFPQLPEDRVTPSRPFSAIGLDYCGPLRLKYADINNQKFYILLWVCLTTRGICLDLVPNQSTQQFLLAYRRFSAKFSPPTVIYSDSAPTFVSFKNSLKTYPPTWNLRVPYAAWRGGHYERFVGLIKFHLRRTLSTGIIPKIFTFEEALTIIGEIENIINHRPITFDSTDPNEIRPLRPIDFIRPLNKNISPISNLCPQPHPLEINSNTISLQKLWKTLTKTSQKFWKQWAQEYILSLRERYKKLTNNSNRSPIPGELVIVVENSPVSVWRTAIIEKIQCNKDNIPDIATIRFSSGRRTNRSISHLCPLETTDEINNKINLTANPTKENKEITTTLSQ</sequence>
<dbReference type="Pfam" id="PF05380">
    <property type="entry name" value="Peptidase_A17"/>
    <property type="match status" value="1"/>
</dbReference>
<dbReference type="InterPro" id="IPR005312">
    <property type="entry name" value="DUF1759"/>
</dbReference>
<gene>
    <name evidence="3" type="ORF">MENT_LOCUS52784</name>
</gene>
<feature type="region of interest" description="Disordered" evidence="1">
    <location>
        <begin position="448"/>
        <end position="536"/>
    </location>
</feature>
<dbReference type="InterPro" id="IPR040676">
    <property type="entry name" value="DUF5641"/>
</dbReference>
<dbReference type="InterPro" id="IPR043502">
    <property type="entry name" value="DNA/RNA_pol_sf"/>
</dbReference>
<dbReference type="InterPro" id="IPR001584">
    <property type="entry name" value="Integrase_cat-core"/>
</dbReference>